<evidence type="ECO:0000256" key="9">
    <source>
        <dbReference type="ARBA" id="ARBA00022553"/>
    </source>
</evidence>
<evidence type="ECO:0000256" key="19">
    <source>
        <dbReference type="ARBA" id="ARBA00034001"/>
    </source>
</evidence>
<feature type="signal peptide" evidence="24">
    <location>
        <begin position="1"/>
        <end position="23"/>
    </location>
</feature>
<dbReference type="InterPro" id="IPR037120">
    <property type="entry name" value="Haem_peroxidase_sf_animal"/>
</dbReference>
<evidence type="ECO:0000256" key="10">
    <source>
        <dbReference type="ARBA" id="ARBA00022559"/>
    </source>
</evidence>
<comment type="catalytic activity">
    <reaction evidence="19">
        <text>2 a phenolic donor + H2O2 = 2 a phenolic radical donor + 2 H2O</text>
        <dbReference type="Rhea" id="RHEA:56136"/>
        <dbReference type="ChEBI" id="CHEBI:15377"/>
        <dbReference type="ChEBI" id="CHEBI:16240"/>
        <dbReference type="ChEBI" id="CHEBI:139520"/>
        <dbReference type="ChEBI" id="CHEBI:139521"/>
        <dbReference type="EC" id="1.11.1.7"/>
    </reaction>
    <physiologicalReaction direction="left-to-right" evidence="19">
        <dbReference type="Rhea" id="RHEA:56137"/>
    </physiologicalReaction>
</comment>
<evidence type="ECO:0000256" key="3">
    <source>
        <dbReference type="ARBA" id="ARBA00004613"/>
    </source>
</evidence>
<keyword evidence="7" id="KW-0964">Secreted</keyword>
<keyword evidence="9" id="KW-0597">Phosphoprotein</keyword>
<dbReference type="GO" id="GO:0036393">
    <property type="term" value="F:thiocyanate peroxidase activity"/>
    <property type="evidence" value="ECO:0007669"/>
    <property type="project" value="Ensembl"/>
</dbReference>
<sequence length="727" mass="82105">MKLFLPFAGLLASLILIQSTASAQTLTQPTVSTDNENSSSAEVIHEAVNEAKSQVNKAFLAGRNKLKTVLESVPTPVQLSKIFKQATGKTREVLRKGQVWEECLKILDEKANMNLVTGDNVTDPSPELLMLSKEVGCNVVTPITKCDWNNKYRTITGECNNRKNPVLGSSNRALVRLLPAEYEDGISQPYGWTPGKKKNGFHLPLVREVSNQIASYLNEDDDLDPFWSLILMQWGQWVDHDLDFAPETELMVSEHTKEQCDEHCIQEDNCFPIMFPPGDPKLNKQGPCMPFFRAGFVCPTHPFNSLAREQINSLTSFLDASMVYGAEPLLANKLRNTSCSLGLMAVNEEFSDNGLAFLPFDHKLPSPCRFINATAGVPCFLAGDSRANEQTLLSIFHTIFVREHNRLARELKRLNPHWDGEKIYQEARKIVGAITQVITFENYLPLVLGKELEKEIPKYKGYDESVDPSIANVFTLAFRFGHTEVPSIIHRLDEHYEPWGSEPELPLNTLFFNSWRIIKDGGIDPFVRGMLVKPSKLLKQNKIMSSELRDKLFQPTHKIHGFDLASINMQRGRDHGLPGYNAWRRFCGLSQPKTVEELSIVLGNNRKLAEKFMKLYGTADNIDVWIGAVAEPLVPGGRVGPLLSCLLGRQFRKIRDGDRFFWKKPGVFTPQQEEALKKVTFSLLVCDNTHITEVPVNAFQANRYPEDFVNCSDIEKLDLSPWISRRD</sequence>
<dbReference type="FunFam" id="1.10.640.10:FF:000001">
    <property type="entry name" value="Peroxidasin homolog"/>
    <property type="match status" value="1"/>
</dbReference>
<evidence type="ECO:0000256" key="11">
    <source>
        <dbReference type="ARBA" id="ARBA00022617"/>
    </source>
</evidence>
<keyword evidence="13 24" id="KW-0732">Signal</keyword>
<evidence type="ECO:0000256" key="6">
    <source>
        <dbReference type="ARBA" id="ARBA00022490"/>
    </source>
</evidence>
<comment type="catalytic activity">
    <reaction evidence="21">
        <text>iodide + H2O2 = hypoiodite + H2O</text>
        <dbReference type="Rhea" id="RHEA:69420"/>
        <dbReference type="ChEBI" id="CHEBI:15377"/>
        <dbReference type="ChEBI" id="CHEBI:16240"/>
        <dbReference type="ChEBI" id="CHEBI:16382"/>
        <dbReference type="ChEBI" id="CHEBI:29232"/>
    </reaction>
    <physiologicalReaction direction="left-to-right" evidence="21">
        <dbReference type="Rhea" id="RHEA:69421"/>
    </physiologicalReaction>
</comment>
<dbReference type="CDD" id="cd09824">
    <property type="entry name" value="myeloperoxidase_like"/>
    <property type="match status" value="1"/>
</dbReference>
<dbReference type="RefSeq" id="XP_020847616.1">
    <property type="nucleotide sequence ID" value="XM_020991957.1"/>
</dbReference>
<dbReference type="GO" id="GO:0020037">
    <property type="term" value="F:heme binding"/>
    <property type="evidence" value="ECO:0007669"/>
    <property type="project" value="InterPro"/>
</dbReference>
<evidence type="ECO:0000256" key="5">
    <source>
        <dbReference type="ARBA" id="ARBA00017050"/>
    </source>
</evidence>
<keyword evidence="6" id="KW-0963">Cytoplasm</keyword>
<evidence type="ECO:0000256" key="13">
    <source>
        <dbReference type="ARBA" id="ARBA00022729"/>
    </source>
</evidence>
<evidence type="ECO:0000313" key="25">
    <source>
        <dbReference type="Proteomes" id="UP000515140"/>
    </source>
</evidence>
<dbReference type="GO" id="GO:0001580">
    <property type="term" value="P:detection of chemical stimulus involved in sensory perception of bitter taste"/>
    <property type="evidence" value="ECO:0007669"/>
    <property type="project" value="Ensembl"/>
</dbReference>
<evidence type="ECO:0000313" key="26">
    <source>
        <dbReference type="RefSeq" id="XP_020847616.1"/>
    </source>
</evidence>
<keyword evidence="14" id="KW-0106">Calcium</keyword>
<comment type="cofactor">
    <cofactor evidence="1">
        <name>heme b</name>
        <dbReference type="ChEBI" id="CHEBI:60344"/>
    </cofactor>
</comment>
<keyword evidence="18" id="KW-1015">Disulfide bond</keyword>
<evidence type="ECO:0000256" key="17">
    <source>
        <dbReference type="ARBA" id="ARBA00023074"/>
    </source>
</evidence>
<reference evidence="26 27" key="1">
    <citation type="submission" date="2025-04" db="UniProtKB">
        <authorList>
            <consortium name="RefSeq"/>
        </authorList>
    </citation>
    <scope>IDENTIFICATION</scope>
    <source>
        <tissue evidence="26 27">Spleen</tissue>
    </source>
</reference>
<dbReference type="OMA" id="QNKMMTR"/>
<keyword evidence="8" id="KW-0929">Antimicrobial</keyword>
<keyword evidence="10" id="KW-0575">Peroxidase</keyword>
<comment type="subcellular location">
    <subcellularLocation>
        <location evidence="2">Cytoplasm</location>
    </subcellularLocation>
    <subcellularLocation>
        <location evidence="3">Secreted</location>
    </subcellularLocation>
</comment>
<keyword evidence="16 23" id="KW-0408">Iron</keyword>
<keyword evidence="25" id="KW-1185">Reference proteome</keyword>
<keyword evidence="11 23" id="KW-0349">Heme</keyword>
<feature type="binding site" description="axial binding residue" evidence="23">
    <location>
        <position position="482"/>
    </location>
    <ligand>
        <name>heme b</name>
        <dbReference type="ChEBI" id="CHEBI:60344"/>
    </ligand>
    <ligandPart>
        <name>Fe</name>
        <dbReference type="ChEBI" id="CHEBI:18248"/>
    </ligandPart>
</feature>
<dbReference type="PRINTS" id="PR00457">
    <property type="entry name" value="ANPEROXIDASE"/>
</dbReference>
<dbReference type="SUPFAM" id="SSF48113">
    <property type="entry name" value="Heme-dependent peroxidases"/>
    <property type="match status" value="1"/>
</dbReference>
<dbReference type="PANTHER" id="PTHR11475:SF67">
    <property type="entry name" value="LACTOPEROXIDASE"/>
    <property type="match status" value="1"/>
</dbReference>
<dbReference type="PROSITE" id="PS50292">
    <property type="entry name" value="PEROXIDASE_3"/>
    <property type="match status" value="1"/>
</dbReference>
<dbReference type="GO" id="GO:0046872">
    <property type="term" value="F:metal ion binding"/>
    <property type="evidence" value="ECO:0007669"/>
    <property type="project" value="UniProtKB-KW"/>
</dbReference>
<evidence type="ECO:0000256" key="4">
    <source>
        <dbReference type="ARBA" id="ARBA00012313"/>
    </source>
</evidence>
<dbReference type="KEGG" id="pcw:110212104"/>
<evidence type="ECO:0000256" key="21">
    <source>
        <dbReference type="ARBA" id="ARBA00047922"/>
    </source>
</evidence>
<dbReference type="Proteomes" id="UP000515140">
    <property type="component" value="Unplaced"/>
</dbReference>
<dbReference type="PANTHER" id="PTHR11475">
    <property type="entry name" value="OXIDASE/PEROXIDASE"/>
    <property type="match status" value="1"/>
</dbReference>
<gene>
    <name evidence="26 27" type="primary">LPO</name>
</gene>
<evidence type="ECO:0000256" key="24">
    <source>
        <dbReference type="SAM" id="SignalP"/>
    </source>
</evidence>
<dbReference type="GO" id="GO:0005615">
    <property type="term" value="C:extracellular space"/>
    <property type="evidence" value="ECO:0007669"/>
    <property type="project" value="Ensembl"/>
</dbReference>
<evidence type="ECO:0000313" key="27">
    <source>
        <dbReference type="RefSeq" id="XP_020847618.1"/>
    </source>
</evidence>
<accession>A0A6P5KV65</accession>
<evidence type="ECO:0000256" key="20">
    <source>
        <dbReference type="ARBA" id="ARBA00047735"/>
    </source>
</evidence>
<dbReference type="InterPro" id="IPR019791">
    <property type="entry name" value="Haem_peroxidase_animal"/>
</dbReference>
<evidence type="ECO:0000256" key="22">
    <source>
        <dbReference type="ARBA" id="ARBA00061342"/>
    </source>
</evidence>
<evidence type="ECO:0000256" key="1">
    <source>
        <dbReference type="ARBA" id="ARBA00001970"/>
    </source>
</evidence>
<evidence type="ECO:0000256" key="15">
    <source>
        <dbReference type="ARBA" id="ARBA00023002"/>
    </source>
</evidence>
<proteinExistence type="inferred from homology"/>
<dbReference type="Pfam" id="PF03098">
    <property type="entry name" value="An_peroxidase"/>
    <property type="match status" value="1"/>
</dbReference>
<dbReference type="GeneID" id="110212104"/>
<evidence type="ECO:0000256" key="23">
    <source>
        <dbReference type="PIRSR" id="PIRSR619791-2"/>
    </source>
</evidence>
<dbReference type="AlphaFoldDB" id="A0A6P5KV65"/>
<name>A0A6P5KV65_PHACI</name>
<evidence type="ECO:0000256" key="14">
    <source>
        <dbReference type="ARBA" id="ARBA00022837"/>
    </source>
</evidence>
<dbReference type="GO" id="GO:0016323">
    <property type="term" value="C:basolateral plasma membrane"/>
    <property type="evidence" value="ECO:0007669"/>
    <property type="project" value="Ensembl"/>
</dbReference>
<evidence type="ECO:0000256" key="2">
    <source>
        <dbReference type="ARBA" id="ARBA00004496"/>
    </source>
</evidence>
<evidence type="ECO:0000256" key="18">
    <source>
        <dbReference type="ARBA" id="ARBA00023157"/>
    </source>
</evidence>
<comment type="catalytic activity">
    <reaction evidence="20">
        <text>thiocyanate + H2O2 + H(+) = hypothiocyanous acid + H2O</text>
        <dbReference type="Rhea" id="RHEA:69416"/>
        <dbReference type="ChEBI" id="CHEBI:15377"/>
        <dbReference type="ChEBI" id="CHEBI:15378"/>
        <dbReference type="ChEBI" id="CHEBI:16240"/>
        <dbReference type="ChEBI" id="CHEBI:18022"/>
        <dbReference type="ChEBI" id="CHEBI:133907"/>
    </reaction>
    <physiologicalReaction direction="left-to-right" evidence="20">
        <dbReference type="Rhea" id="RHEA:69417"/>
    </physiologicalReaction>
</comment>
<dbReference type="RefSeq" id="XP_020847618.1">
    <property type="nucleotide sequence ID" value="XM_020991959.1"/>
</dbReference>
<evidence type="ECO:0000256" key="12">
    <source>
        <dbReference type="ARBA" id="ARBA00022723"/>
    </source>
</evidence>
<feature type="chain" id="PRO_5044648364" description="Lactoperoxidase" evidence="24">
    <location>
        <begin position="24"/>
        <end position="727"/>
    </location>
</feature>
<protein>
    <recommendedName>
        <fullName evidence="5">Lactoperoxidase</fullName>
        <ecNumber evidence="4">1.11.1.7</ecNumber>
    </recommendedName>
</protein>
<dbReference type="InterPro" id="IPR010255">
    <property type="entry name" value="Haem_peroxidase_sf"/>
</dbReference>
<dbReference type="GO" id="GO:0140825">
    <property type="term" value="F:lactoperoxidase activity"/>
    <property type="evidence" value="ECO:0007669"/>
    <property type="project" value="UniProtKB-EC"/>
</dbReference>
<keyword evidence="17" id="KW-0944">Nitration</keyword>
<dbReference type="Gene3D" id="1.10.640.10">
    <property type="entry name" value="Haem peroxidase domain superfamily, animal type"/>
    <property type="match status" value="1"/>
</dbReference>
<dbReference type="GeneTree" id="ENSGT00940000160488"/>
<dbReference type="GO" id="GO:0042742">
    <property type="term" value="P:defense response to bacterium"/>
    <property type="evidence" value="ECO:0007669"/>
    <property type="project" value="Ensembl"/>
</dbReference>
<dbReference type="CTD" id="4025"/>
<comment type="similarity">
    <text evidence="22">Belongs to the peroxidase family. XPO subfamily.</text>
</comment>
<evidence type="ECO:0000256" key="7">
    <source>
        <dbReference type="ARBA" id="ARBA00022525"/>
    </source>
</evidence>
<dbReference type="GO" id="GO:0005737">
    <property type="term" value="C:cytoplasm"/>
    <property type="evidence" value="ECO:0007669"/>
    <property type="project" value="UniProtKB-SubCell"/>
</dbReference>
<evidence type="ECO:0000256" key="16">
    <source>
        <dbReference type="ARBA" id="ARBA00023004"/>
    </source>
</evidence>
<keyword evidence="15" id="KW-0560">Oxidoreductase</keyword>
<dbReference type="EC" id="1.11.1.7" evidence="4"/>
<keyword evidence="12 23" id="KW-0479">Metal-binding</keyword>
<dbReference type="GO" id="GO:0006979">
    <property type="term" value="P:response to oxidative stress"/>
    <property type="evidence" value="ECO:0007669"/>
    <property type="project" value="InterPro"/>
</dbReference>
<evidence type="ECO:0000256" key="8">
    <source>
        <dbReference type="ARBA" id="ARBA00022529"/>
    </source>
</evidence>
<organism evidence="25 26">
    <name type="scientific">Phascolarctos cinereus</name>
    <name type="common">Koala</name>
    <dbReference type="NCBI Taxonomy" id="38626"/>
    <lineage>
        <taxon>Eukaryota</taxon>
        <taxon>Metazoa</taxon>
        <taxon>Chordata</taxon>
        <taxon>Craniata</taxon>
        <taxon>Vertebrata</taxon>
        <taxon>Euteleostomi</taxon>
        <taxon>Mammalia</taxon>
        <taxon>Metatheria</taxon>
        <taxon>Diprotodontia</taxon>
        <taxon>Phascolarctidae</taxon>
        <taxon>Phascolarctos</taxon>
    </lineage>
</organism>